<evidence type="ECO:0000259" key="2">
    <source>
        <dbReference type="Pfam" id="PF26571"/>
    </source>
</evidence>
<dbReference type="Pfam" id="PF26571">
    <property type="entry name" value="VldE"/>
    <property type="match status" value="1"/>
</dbReference>
<keyword evidence="1" id="KW-0472">Membrane</keyword>
<evidence type="ECO:0000313" key="4">
    <source>
        <dbReference type="Proteomes" id="UP000292346"/>
    </source>
</evidence>
<dbReference type="AlphaFoldDB" id="A0A4R0HK09"/>
<gene>
    <name evidence="3" type="ORF">E0H45_02140</name>
</gene>
<organism evidence="3 4">
    <name type="scientific">Kribbella soli</name>
    <dbReference type="NCBI Taxonomy" id="1124743"/>
    <lineage>
        <taxon>Bacteria</taxon>
        <taxon>Bacillati</taxon>
        <taxon>Actinomycetota</taxon>
        <taxon>Actinomycetes</taxon>
        <taxon>Propionibacteriales</taxon>
        <taxon>Kribbellaceae</taxon>
        <taxon>Kribbella</taxon>
    </lineage>
</organism>
<feature type="domain" description="ARB-07466-like C-terminal" evidence="2">
    <location>
        <begin position="199"/>
        <end position="301"/>
    </location>
</feature>
<dbReference type="EMBL" id="SJJZ01000001">
    <property type="protein sequence ID" value="TCC10154.1"/>
    <property type="molecule type" value="Genomic_DNA"/>
</dbReference>
<dbReference type="OrthoDB" id="5171895at2"/>
<reference evidence="3 4" key="1">
    <citation type="submission" date="2019-02" db="EMBL/GenBank/DDBJ databases">
        <title>Kribbella capetownensis sp. nov. and Kribbella speibonae sp. nov., isolated from soil.</title>
        <authorList>
            <person name="Curtis S.M."/>
            <person name="Norton I."/>
            <person name="Everest G.J."/>
            <person name="Meyers P.R."/>
        </authorList>
    </citation>
    <scope>NUCLEOTIDE SEQUENCE [LARGE SCALE GENOMIC DNA]</scope>
    <source>
        <strain evidence="3 4">KCTC 29219</strain>
    </source>
</reference>
<protein>
    <recommendedName>
        <fullName evidence="2">ARB-07466-like C-terminal domain-containing protein</fullName>
    </recommendedName>
</protein>
<sequence>MPVKRGALVAVGGIGVLALTVGVGIAWLGGKHVGNLLPPTEECTATVGGQMVVVDFEQAESAAIIAGVAVRRGLPARAATIALATAYQESGLRNLAHGDRDSLGLFQQRPSQGWGTAAQVRDPHYAAGKFYDALVKIKNYQKLAITVAADRVQRSAFPNAYADHEADARVLASALTGQSKSVFSCTVNTDAVQQEAMGSNGLTPRADAVRKDLIRTFGTLSTGGYAVGGVNSGHMEGSAHYDGRAVDVFVRPISTANTTKGWAMAQYLVARADLLKIKTVIFSDKIWTAGGRSDSGWRDYTPPERSGDPKILRHLDHVHVDVLDQ</sequence>
<evidence type="ECO:0000313" key="3">
    <source>
        <dbReference type="EMBL" id="TCC10154.1"/>
    </source>
</evidence>
<evidence type="ECO:0000256" key="1">
    <source>
        <dbReference type="SAM" id="Phobius"/>
    </source>
</evidence>
<keyword evidence="4" id="KW-1185">Reference proteome</keyword>
<name>A0A4R0HK09_9ACTN</name>
<accession>A0A4R0HK09</accession>
<dbReference type="Proteomes" id="UP000292346">
    <property type="component" value="Unassembled WGS sequence"/>
</dbReference>
<dbReference type="RefSeq" id="WP_131334573.1">
    <property type="nucleotide sequence ID" value="NZ_SJJZ01000001.1"/>
</dbReference>
<proteinExistence type="predicted"/>
<comment type="caution">
    <text evidence="3">The sequence shown here is derived from an EMBL/GenBank/DDBJ whole genome shotgun (WGS) entry which is preliminary data.</text>
</comment>
<feature type="transmembrane region" description="Helical" evidence="1">
    <location>
        <begin position="7"/>
        <end position="29"/>
    </location>
</feature>
<keyword evidence="1" id="KW-0812">Transmembrane</keyword>
<keyword evidence="1" id="KW-1133">Transmembrane helix</keyword>
<dbReference type="InterPro" id="IPR058593">
    <property type="entry name" value="ARB_07466-like_C"/>
</dbReference>